<dbReference type="PANTHER" id="PTHR47165:SF4">
    <property type="entry name" value="OS03G0429900 PROTEIN"/>
    <property type="match status" value="1"/>
</dbReference>
<dbReference type="PANTHER" id="PTHR47165">
    <property type="entry name" value="OS03G0429900 PROTEIN"/>
    <property type="match status" value="1"/>
</dbReference>
<name>A0A6L2LND5_TANCI</name>
<evidence type="ECO:0008006" key="2">
    <source>
        <dbReference type="Google" id="ProtNLM"/>
    </source>
</evidence>
<sequence>MFETLFQEGQCYSILNFAIAENSDKLPLLPHKHKINFFKSTVVTRIDPFKNNVNGFILEAFNRLLDGTYQYHEHEAVDVHWFVVAIGEVVPIQSAAGRKIRRTVVIEDAESNQLDFTFWDQWANMWDEYAQKRNELGHVVLFFNWESFKELPEYDESQFKIAVFTPQKPVVTIVEFFHGAVKKMVANHDAVQVASRYKVIMQIIDQSGSAPIVFFNTMINKLSGHTTWELMERHGMDVDGYWPKELLEFVSKKFLFKIYYLDYNDNNNKHIYKCDAVNDDPKMIWHFKDGFLEDETPSSGMDASGSCQSSSSK</sequence>
<proteinExistence type="predicted"/>
<dbReference type="Gene3D" id="2.40.50.140">
    <property type="entry name" value="Nucleic acid-binding proteins"/>
    <property type="match status" value="2"/>
</dbReference>
<protein>
    <recommendedName>
        <fullName evidence="2">Replication protein A 70 kDa DNA-binding subunit B</fullName>
    </recommendedName>
</protein>
<comment type="caution">
    <text evidence="1">The sequence shown here is derived from an EMBL/GenBank/DDBJ whole genome shotgun (WGS) entry which is preliminary data.</text>
</comment>
<gene>
    <name evidence="1" type="ORF">Tci_033613</name>
</gene>
<organism evidence="1">
    <name type="scientific">Tanacetum cinerariifolium</name>
    <name type="common">Dalmatian daisy</name>
    <name type="synonym">Chrysanthemum cinerariifolium</name>
    <dbReference type="NCBI Taxonomy" id="118510"/>
    <lineage>
        <taxon>Eukaryota</taxon>
        <taxon>Viridiplantae</taxon>
        <taxon>Streptophyta</taxon>
        <taxon>Embryophyta</taxon>
        <taxon>Tracheophyta</taxon>
        <taxon>Spermatophyta</taxon>
        <taxon>Magnoliopsida</taxon>
        <taxon>eudicotyledons</taxon>
        <taxon>Gunneridae</taxon>
        <taxon>Pentapetalae</taxon>
        <taxon>asterids</taxon>
        <taxon>campanulids</taxon>
        <taxon>Asterales</taxon>
        <taxon>Asteraceae</taxon>
        <taxon>Asteroideae</taxon>
        <taxon>Anthemideae</taxon>
        <taxon>Anthemidinae</taxon>
        <taxon>Tanacetum</taxon>
    </lineage>
</organism>
<reference evidence="1" key="1">
    <citation type="journal article" date="2019" name="Sci. Rep.">
        <title>Draft genome of Tanacetum cinerariifolium, the natural source of mosquito coil.</title>
        <authorList>
            <person name="Yamashiro T."/>
            <person name="Shiraishi A."/>
            <person name="Satake H."/>
            <person name="Nakayama K."/>
        </authorList>
    </citation>
    <scope>NUCLEOTIDE SEQUENCE</scope>
</reference>
<accession>A0A6L2LND5</accession>
<dbReference type="SUPFAM" id="SSF50249">
    <property type="entry name" value="Nucleic acid-binding proteins"/>
    <property type="match status" value="2"/>
</dbReference>
<dbReference type="EMBL" id="BKCJ010004537">
    <property type="protein sequence ID" value="GEU61635.1"/>
    <property type="molecule type" value="Genomic_DNA"/>
</dbReference>
<dbReference type="InterPro" id="IPR012340">
    <property type="entry name" value="NA-bd_OB-fold"/>
</dbReference>
<evidence type="ECO:0000313" key="1">
    <source>
        <dbReference type="EMBL" id="GEU61635.1"/>
    </source>
</evidence>
<dbReference type="AlphaFoldDB" id="A0A6L2LND5"/>